<comment type="caution">
    <text evidence="1">The sequence shown here is derived from an EMBL/GenBank/DDBJ whole genome shotgun (WGS) entry which is preliminary data.</text>
</comment>
<dbReference type="EMBL" id="BAAAJX010000017">
    <property type="protein sequence ID" value="GAA1494846.1"/>
    <property type="molecule type" value="Genomic_DNA"/>
</dbReference>
<name>A0ABP4K722_9MICO</name>
<dbReference type="RefSeq" id="WP_110904719.1">
    <property type="nucleotide sequence ID" value="NZ_BAAAJX010000017.1"/>
</dbReference>
<keyword evidence="2" id="KW-1185">Reference proteome</keyword>
<gene>
    <name evidence="1" type="ORF">GCM10009627_31920</name>
</gene>
<organism evidence="1 2">
    <name type="scientific">Curtobacterium herbarum</name>
    <dbReference type="NCBI Taxonomy" id="150122"/>
    <lineage>
        <taxon>Bacteria</taxon>
        <taxon>Bacillati</taxon>
        <taxon>Actinomycetota</taxon>
        <taxon>Actinomycetes</taxon>
        <taxon>Micrococcales</taxon>
        <taxon>Microbacteriaceae</taxon>
        <taxon>Curtobacterium</taxon>
    </lineage>
</organism>
<dbReference type="Proteomes" id="UP001501742">
    <property type="component" value="Unassembled WGS sequence"/>
</dbReference>
<proteinExistence type="predicted"/>
<evidence type="ECO:0000313" key="2">
    <source>
        <dbReference type="Proteomes" id="UP001501742"/>
    </source>
</evidence>
<sequence>MDVRICSKVACGAGASATLTYDYADSMVVVGPLSGRVEPHGYDLCARHAATLRVPQGWRVIRRDPPPRTPERHPS</sequence>
<evidence type="ECO:0008006" key="3">
    <source>
        <dbReference type="Google" id="ProtNLM"/>
    </source>
</evidence>
<evidence type="ECO:0000313" key="1">
    <source>
        <dbReference type="EMBL" id="GAA1494846.1"/>
    </source>
</evidence>
<accession>A0ABP4K722</accession>
<dbReference type="InterPro" id="IPR021888">
    <property type="entry name" value="DUF3499"/>
</dbReference>
<dbReference type="Pfam" id="PF12005">
    <property type="entry name" value="DUF3499"/>
    <property type="match status" value="1"/>
</dbReference>
<protein>
    <recommendedName>
        <fullName evidence="3">DUF3499 domain-containing protein</fullName>
    </recommendedName>
</protein>
<reference evidence="2" key="1">
    <citation type="journal article" date="2019" name="Int. J. Syst. Evol. Microbiol.">
        <title>The Global Catalogue of Microorganisms (GCM) 10K type strain sequencing project: providing services to taxonomists for standard genome sequencing and annotation.</title>
        <authorList>
            <consortium name="The Broad Institute Genomics Platform"/>
            <consortium name="The Broad Institute Genome Sequencing Center for Infectious Disease"/>
            <person name="Wu L."/>
            <person name="Ma J."/>
        </authorList>
    </citation>
    <scope>NUCLEOTIDE SEQUENCE [LARGE SCALE GENOMIC DNA]</scope>
    <source>
        <strain evidence="2">JCM 12140</strain>
    </source>
</reference>